<evidence type="ECO:0000313" key="2">
    <source>
        <dbReference type="Proteomes" id="UP001054252"/>
    </source>
</evidence>
<gene>
    <name evidence="1" type="ORF">SLEP1_g36595</name>
</gene>
<organism evidence="1 2">
    <name type="scientific">Rubroshorea leprosula</name>
    <dbReference type="NCBI Taxonomy" id="152421"/>
    <lineage>
        <taxon>Eukaryota</taxon>
        <taxon>Viridiplantae</taxon>
        <taxon>Streptophyta</taxon>
        <taxon>Embryophyta</taxon>
        <taxon>Tracheophyta</taxon>
        <taxon>Spermatophyta</taxon>
        <taxon>Magnoliopsida</taxon>
        <taxon>eudicotyledons</taxon>
        <taxon>Gunneridae</taxon>
        <taxon>Pentapetalae</taxon>
        <taxon>rosids</taxon>
        <taxon>malvids</taxon>
        <taxon>Malvales</taxon>
        <taxon>Dipterocarpaceae</taxon>
        <taxon>Rubroshorea</taxon>
    </lineage>
</organism>
<comment type="caution">
    <text evidence="1">The sequence shown here is derived from an EMBL/GenBank/DDBJ whole genome shotgun (WGS) entry which is preliminary data.</text>
</comment>
<sequence>MSWYSWPIVQLLQPFNLYIGHNRPKFPARAHFCSPSPSFLPLSDCAFFCTSCLYLPILPCDSCVIM</sequence>
<reference evidence="1 2" key="1">
    <citation type="journal article" date="2021" name="Commun. Biol.">
        <title>The genome of Shorea leprosula (Dipterocarpaceae) highlights the ecological relevance of drought in aseasonal tropical rainforests.</title>
        <authorList>
            <person name="Ng K.K.S."/>
            <person name="Kobayashi M.J."/>
            <person name="Fawcett J.A."/>
            <person name="Hatakeyama M."/>
            <person name="Paape T."/>
            <person name="Ng C.H."/>
            <person name="Ang C.C."/>
            <person name="Tnah L.H."/>
            <person name="Lee C.T."/>
            <person name="Nishiyama T."/>
            <person name="Sese J."/>
            <person name="O'Brien M.J."/>
            <person name="Copetti D."/>
            <person name="Mohd Noor M.I."/>
            <person name="Ong R.C."/>
            <person name="Putra M."/>
            <person name="Sireger I.Z."/>
            <person name="Indrioko S."/>
            <person name="Kosugi Y."/>
            <person name="Izuno A."/>
            <person name="Isagi Y."/>
            <person name="Lee S.L."/>
            <person name="Shimizu K.K."/>
        </authorList>
    </citation>
    <scope>NUCLEOTIDE SEQUENCE [LARGE SCALE GENOMIC DNA]</scope>
    <source>
        <strain evidence="1">214</strain>
    </source>
</reference>
<protein>
    <submittedName>
        <fullName evidence="1">Uncharacterized protein</fullName>
    </submittedName>
</protein>
<dbReference type="Proteomes" id="UP001054252">
    <property type="component" value="Unassembled WGS sequence"/>
</dbReference>
<dbReference type="EMBL" id="BPVZ01000075">
    <property type="protein sequence ID" value="GKV27422.1"/>
    <property type="molecule type" value="Genomic_DNA"/>
</dbReference>
<evidence type="ECO:0000313" key="1">
    <source>
        <dbReference type="EMBL" id="GKV27422.1"/>
    </source>
</evidence>
<proteinExistence type="predicted"/>
<dbReference type="AlphaFoldDB" id="A0AAV5KS51"/>
<accession>A0AAV5KS51</accession>
<keyword evidence="2" id="KW-1185">Reference proteome</keyword>
<name>A0AAV5KS51_9ROSI</name>